<name>A0ABD1RNF6_9LAMI</name>
<comment type="caution">
    <text evidence="1">The sequence shown here is derived from an EMBL/GenBank/DDBJ whole genome shotgun (WGS) entry which is preliminary data.</text>
</comment>
<protein>
    <submittedName>
        <fullName evidence="1">K(+) efflux antiporter 2</fullName>
    </submittedName>
</protein>
<proteinExistence type="predicted"/>
<dbReference type="EMBL" id="JBFOLJ010000012">
    <property type="protein sequence ID" value="KAL2489913.1"/>
    <property type="molecule type" value="Genomic_DNA"/>
</dbReference>
<organism evidence="1 2">
    <name type="scientific">Forsythia ovata</name>
    <dbReference type="NCBI Taxonomy" id="205694"/>
    <lineage>
        <taxon>Eukaryota</taxon>
        <taxon>Viridiplantae</taxon>
        <taxon>Streptophyta</taxon>
        <taxon>Embryophyta</taxon>
        <taxon>Tracheophyta</taxon>
        <taxon>Spermatophyta</taxon>
        <taxon>Magnoliopsida</taxon>
        <taxon>eudicotyledons</taxon>
        <taxon>Gunneridae</taxon>
        <taxon>Pentapetalae</taxon>
        <taxon>asterids</taxon>
        <taxon>lamiids</taxon>
        <taxon>Lamiales</taxon>
        <taxon>Oleaceae</taxon>
        <taxon>Forsythieae</taxon>
        <taxon>Forsythia</taxon>
    </lineage>
</organism>
<gene>
    <name evidence="1" type="ORF">Fot_43205</name>
</gene>
<accession>A0ABD1RNF6</accession>
<keyword evidence="2" id="KW-1185">Reference proteome</keyword>
<evidence type="ECO:0000313" key="2">
    <source>
        <dbReference type="Proteomes" id="UP001604277"/>
    </source>
</evidence>
<evidence type="ECO:0000313" key="1">
    <source>
        <dbReference type="EMBL" id="KAL2489913.1"/>
    </source>
</evidence>
<dbReference type="AlphaFoldDB" id="A0ABD1RNF6"/>
<sequence length="131" mass="14661">MAGQSFYKVFTGKLLVIQGQCQRHGNGSVSYINGNGRDVEIFESGNNEVSLEFNGSKEVFEEVKVEVEAPSLDELMELLQKALKDLEVARLNNTIFEEKAQRISEAAIALKDDAANAWMLLILPLLKFKRL</sequence>
<reference evidence="2" key="1">
    <citation type="submission" date="2024-07" db="EMBL/GenBank/DDBJ databases">
        <title>Two chromosome-level genome assemblies of Korean endemic species Abeliophyllum distichum and Forsythia ovata (Oleaceae).</title>
        <authorList>
            <person name="Jang H."/>
        </authorList>
    </citation>
    <scope>NUCLEOTIDE SEQUENCE [LARGE SCALE GENOMIC DNA]</scope>
</reference>
<dbReference type="Proteomes" id="UP001604277">
    <property type="component" value="Unassembled WGS sequence"/>
</dbReference>